<gene>
    <name evidence="1" type="ORF">COCSADRAFT_162300</name>
</gene>
<accession>M2T150</accession>
<evidence type="ECO:0000313" key="2">
    <source>
        <dbReference type="Proteomes" id="UP000016934"/>
    </source>
</evidence>
<organism evidence="1 2">
    <name type="scientific">Cochliobolus sativus (strain ND90Pr / ATCC 201652)</name>
    <name type="common">Common root rot and spot blotch fungus</name>
    <name type="synonym">Bipolaris sorokiniana</name>
    <dbReference type="NCBI Taxonomy" id="665912"/>
    <lineage>
        <taxon>Eukaryota</taxon>
        <taxon>Fungi</taxon>
        <taxon>Dikarya</taxon>
        <taxon>Ascomycota</taxon>
        <taxon>Pezizomycotina</taxon>
        <taxon>Dothideomycetes</taxon>
        <taxon>Pleosporomycetidae</taxon>
        <taxon>Pleosporales</taxon>
        <taxon>Pleosporineae</taxon>
        <taxon>Pleosporaceae</taxon>
        <taxon>Bipolaris</taxon>
    </lineage>
</organism>
<reference evidence="1 2" key="1">
    <citation type="journal article" date="2012" name="PLoS Pathog.">
        <title>Diverse lifestyles and strategies of plant pathogenesis encoded in the genomes of eighteen Dothideomycetes fungi.</title>
        <authorList>
            <person name="Ohm R.A."/>
            <person name="Feau N."/>
            <person name="Henrissat B."/>
            <person name="Schoch C.L."/>
            <person name="Horwitz B.A."/>
            <person name="Barry K.W."/>
            <person name="Condon B.J."/>
            <person name="Copeland A.C."/>
            <person name="Dhillon B."/>
            <person name="Glaser F."/>
            <person name="Hesse C.N."/>
            <person name="Kosti I."/>
            <person name="LaButti K."/>
            <person name="Lindquist E.A."/>
            <person name="Lucas S."/>
            <person name="Salamov A.A."/>
            <person name="Bradshaw R.E."/>
            <person name="Ciuffetti L."/>
            <person name="Hamelin R.C."/>
            <person name="Kema G.H.J."/>
            <person name="Lawrence C."/>
            <person name="Scott J.A."/>
            <person name="Spatafora J.W."/>
            <person name="Turgeon B.G."/>
            <person name="de Wit P.J.G.M."/>
            <person name="Zhong S."/>
            <person name="Goodwin S.B."/>
            <person name="Grigoriev I.V."/>
        </authorList>
    </citation>
    <scope>NUCLEOTIDE SEQUENCE [LARGE SCALE GENOMIC DNA]</scope>
    <source>
        <strain evidence="2">ND90Pr / ATCC 201652</strain>
    </source>
</reference>
<dbReference type="Proteomes" id="UP000016934">
    <property type="component" value="Unassembled WGS sequence"/>
</dbReference>
<proteinExistence type="predicted"/>
<sequence length="186" mass="20655">MPLKAQPGGRGQWATGGVNALQFCSNGAPNDTITAVAAQIFAAADRALTRTTPGAYRVWYIFDVAVADELRRVFAAAPEDIRRVFDFFCRPRGNSPYDAIFSAGLRDYSPIVARTTITTRQILTSYLLYLKAFVVYTRSSLNARFCTNNCAAVLKGEKEFTAFAGSELWRSLQRPAWSWRSYDGSL</sequence>
<dbReference type="HOGENOM" id="CLU_112101_1_0_1"/>
<reference evidence="2" key="2">
    <citation type="journal article" date="2013" name="PLoS Genet.">
        <title>Comparative genome structure, secondary metabolite, and effector coding capacity across Cochliobolus pathogens.</title>
        <authorList>
            <person name="Condon B.J."/>
            <person name="Leng Y."/>
            <person name="Wu D."/>
            <person name="Bushley K.E."/>
            <person name="Ohm R.A."/>
            <person name="Otillar R."/>
            <person name="Martin J."/>
            <person name="Schackwitz W."/>
            <person name="Grimwood J."/>
            <person name="MohdZainudin N."/>
            <person name="Xue C."/>
            <person name="Wang R."/>
            <person name="Manning V.A."/>
            <person name="Dhillon B."/>
            <person name="Tu Z.J."/>
            <person name="Steffenson B.J."/>
            <person name="Salamov A."/>
            <person name="Sun H."/>
            <person name="Lowry S."/>
            <person name="LaButti K."/>
            <person name="Han J."/>
            <person name="Copeland A."/>
            <person name="Lindquist E."/>
            <person name="Barry K."/>
            <person name="Schmutz J."/>
            <person name="Baker S.E."/>
            <person name="Ciuffetti L.M."/>
            <person name="Grigoriev I.V."/>
            <person name="Zhong S."/>
            <person name="Turgeon B.G."/>
        </authorList>
    </citation>
    <scope>NUCLEOTIDE SEQUENCE [LARGE SCALE GENOMIC DNA]</scope>
    <source>
        <strain evidence="2">ND90Pr / ATCC 201652</strain>
    </source>
</reference>
<dbReference type="KEGG" id="bsc:COCSADRAFT_162300"/>
<dbReference type="EMBL" id="KB445646">
    <property type="protein sequence ID" value="EMD62742.1"/>
    <property type="molecule type" value="Genomic_DNA"/>
</dbReference>
<dbReference type="OrthoDB" id="3692536at2759"/>
<keyword evidence="2" id="KW-1185">Reference proteome</keyword>
<dbReference type="GeneID" id="19132169"/>
<dbReference type="AlphaFoldDB" id="M2T150"/>
<protein>
    <submittedName>
        <fullName evidence="1">Uncharacterized protein</fullName>
    </submittedName>
</protein>
<dbReference type="RefSeq" id="XP_007702035.1">
    <property type="nucleotide sequence ID" value="XM_007703845.1"/>
</dbReference>
<evidence type="ECO:0000313" key="1">
    <source>
        <dbReference type="EMBL" id="EMD62742.1"/>
    </source>
</evidence>
<name>M2T150_COCSN</name>